<dbReference type="PANTHER" id="PTHR24033:SF151">
    <property type="entry name" value="NOTCH 2"/>
    <property type="match status" value="1"/>
</dbReference>
<accession>A0ABQ5K3A5</accession>
<comment type="caution">
    <text evidence="1">Lacks conserved residue(s) required for the propagation of feature annotation.</text>
</comment>
<feature type="non-terminal residue" evidence="3">
    <location>
        <position position="2507"/>
    </location>
</feature>
<feature type="domain" description="EGF-like" evidence="2">
    <location>
        <begin position="2314"/>
        <end position="2345"/>
    </location>
</feature>
<feature type="domain" description="EGF-like" evidence="2">
    <location>
        <begin position="2372"/>
        <end position="2411"/>
    </location>
</feature>
<proteinExistence type="predicted"/>
<sequence>MQEGARIQLSTSSYGSDSISTKNQLLTELPVSTPVVFPSSSDEYTLNIVGFASEYRLLEINSDIIDSLSSYSTSSNSFEDVVPLESPYVTTVNDSEVYLTEKLTCIEEIDEATAQDCLCVDFRSGVNESISRVCFCGDQAYVTSITFKVEEEEATGMCTHIFADEDYSLAILSVCVDKLGTLTTSSSYDCTMSIYSFFDHEGSQYKSSSLPGFSSLYSASSATIPDSSDCTAAAPCVMSFERVDGRSSFTEPHVTYLSCLSDADSDADLQDSLISSIGLTTTSATVISDFFLLSSWSTVGSSGTSLLNPIDIPTPNGLTYARSLSASASTSSTLTAVSVFHERDDNTDSFTLYGSNTNIWSPDAVVLTIDIIAEDDTRLADSSTVIRMYNPSADVFGIGLFSSDYAHLYSFFTIDAISGTINIASRIPIADYSIFIPGMHHRLEYSATPPSLPSSTTEMCSLLHVDSVSISGGIVSTKAFPSVLATTWTEDEYLLPVSDEYYININPIPIGTVLGRKFPIGCEVINVDDEGNDIDISEASVGAEYGKVSCYDNSSDPDNVPDADGFIIEIEMGSIALDDLESTDGIVGILAIHGTWSDASLHSCADVDPIWEIKEEDLQFYGTCELFFDDTDGEETFGVVGPGIIFNLSSLGDFYVAFNLGGSDDEYPDLSDSSSHLSDMYTAPFSIVNKVVFSQTNVVDDLMWTGPTGANDGNGFTSGVYLFGSALEYDSDNSSTSECVLARVPLYKELSSIVHHPGMNVQPWFVQMNSYVVSYVDFKKPLLSAELENGCVDDVDGNCVSLISNVSSFASNHTSYSSYAYSTTYTDETNGTYGIKFILGTIETDPNDSSVEVWVVRDSLIIEAPFNNGSSTFANKYTYNLEKGDVIEENNHVFSFFSSSASNSSPGIVIKINTDGFISVICSRVSEGFTITSGDITLTTFDYMGYTRNLLVSSLDIVLFEIIPVRYSEYYSNNAIVLNFNGCTAAASQESGCKFGVCGNTISGGTCVCSDGYSLDENAVCSLSVGVCSDLMFSSPSIVIDESDTTTTSTTITYQATAGEIDTISMYNPLLDDTSQLLLENDSKVDLLDLHTISHETPLIVMAGQRSRLRIPISSSYSDIASLPTSSFLYLSDVQLETDTQSEFDLLYIPPIGGYTDWDLMIVAATSGISGKMPGTGSSSVDTDHSEHVLIPSTSFGDSSSALNVSLSPPIVVNNGSVVYAREVRTSSVIEQYYDSEIGVELLDDSKTVILSFSFSALMDPDVYDSLGQFVVFYGQPTASFVSACGGIGDTPGIDIEGYWFGLRSELDDSSSSSSDDESTTYGFQLLFFVSLSGAQCSLIALNNDTIPSISVSALSQPTLNGDLLTTENCGFSSPSMSHLVSSARYPSPSAITDSDLSELSVLSLADFEQGGCVHGVWNIDSEDCECSLAYTNDICSYDNCSKVPYAVWFMSQPGFAPYTCQSMYNTVYMKPNVSSTMVVSSSSVIGREDSLAFAVVGEGKRLTLLGGQTDSMFVYVTKGSKIAMVGHRFLSTEYASMGCGVYLHSYAAVETINYKKEWVNVWLIPAASSYTITETTMAEADLPTIETFDLDDPSQKFEISSPISLGGVFVNEFIVTPRGDLCAASVYSTVDGGIDVDNCSIGLLGILNDSTTESIEDAFMDASSEEYSVTKVTLGVEGDALFSVLETFHIQIYGQLGSSTSPDVVVHISISNCGQYEVVIVQSNSSSSTTLTMKKSTTTLASSTFAHDLGTSITFAIVPVTYTLEKDYLTCVNGTVVVDEGTVSCECDDRWTGETCNTCSLAYWGDELGGCRKPNCRGRCDDSRCIALTDDAAVCSCVDDTLEYLINSGSHRSIFSRELALITADDSDEDYLDLVDTHGVDVDICNVTLNPHSILSLNNIGVSGSVIAGSSSTINVTGNVFTLDNSVHIFSKSPIQNTTAKAEISSPASTDLIWESVSADLNESRTFSACLIGEVSAYSANICDVNTDDDSCVEDSWLSFSCDDSYSTKIIDTSVKERGSIIDEAISSLTSFSSSECSDAESDSDCLVELSVWPFPLYSYRIVYLQFSAGQILFLDEDMTYIGAFTLINEEVDAPYDVYFDDLDGDDSVECKCCSHRIIVQTSIETLSFAAEVQVSLYRDGRINVDYFLEEPVDIESKVRPELVVSGRSPPSFSVPDSSLMFDYSSHEGCEDSDSPYVEFSISYIPSQSYSLNLAADECDNVCLFGECSENYNGVNGCECGVRFIGDFCESCAGGWETESNTDINVEQCTIPTCSFFSECNDNGTCSGDELSGVQECLCDSGYVGISCETATPSVECASTCLNGGSCFSGACVCPDGYTGDTCSDLICSDGCSEDVEGGECNSSTGLCECNTNWSGDTCSEYTPDGSCLYGVSNGSGCTCQLNYSGDYCQCKNNCSLHGLCNEWGCECEDGFSGGDCSEARVPEIDTDSIYIDYAEAVIGFSFLYEVTISGINETDVTFDCSLLIEEYGESGSFGATVKYFDSSSI</sequence>
<protein>
    <recommendedName>
        <fullName evidence="2">EGF-like domain-containing protein</fullName>
    </recommendedName>
</protein>
<name>A0ABQ5K3A5_9EUKA</name>
<feature type="disulfide bond" evidence="1">
    <location>
        <begin position="2318"/>
        <end position="2328"/>
    </location>
</feature>
<keyword evidence="4" id="KW-1185">Reference proteome</keyword>
<feature type="disulfide bond" evidence="1">
    <location>
        <begin position="2335"/>
        <end position="2344"/>
    </location>
</feature>
<evidence type="ECO:0000256" key="1">
    <source>
        <dbReference type="PROSITE-ProRule" id="PRU00076"/>
    </source>
</evidence>
<feature type="disulfide bond" evidence="1">
    <location>
        <begin position="2241"/>
        <end position="2250"/>
    </location>
</feature>
<reference evidence="3" key="1">
    <citation type="submission" date="2022-03" db="EMBL/GenBank/DDBJ databases">
        <title>Draft genome sequence of Aduncisulcus paluster, a free-living microaerophilic Fornicata.</title>
        <authorList>
            <person name="Yuyama I."/>
            <person name="Kume K."/>
            <person name="Tamura T."/>
            <person name="Inagaki Y."/>
            <person name="Hashimoto T."/>
        </authorList>
    </citation>
    <scope>NUCLEOTIDE SEQUENCE</scope>
    <source>
        <strain evidence="3">NY0171</strain>
    </source>
</reference>
<dbReference type="InterPro" id="IPR051830">
    <property type="entry name" value="NOTCH_homolog"/>
</dbReference>
<evidence type="ECO:0000259" key="2">
    <source>
        <dbReference type="PROSITE" id="PS50026"/>
    </source>
</evidence>
<feature type="domain" description="EGF-like" evidence="2">
    <location>
        <begin position="2271"/>
        <end position="2310"/>
    </location>
</feature>
<dbReference type="PANTHER" id="PTHR24033">
    <property type="entry name" value="EGF-LIKE DOMAIN-CONTAINING PROTEIN"/>
    <property type="match status" value="1"/>
</dbReference>
<dbReference type="EMBL" id="BQXS01012585">
    <property type="protein sequence ID" value="GKT25423.1"/>
    <property type="molecule type" value="Genomic_DNA"/>
</dbReference>
<dbReference type="SMART" id="SM00181">
    <property type="entry name" value="EGF"/>
    <property type="match status" value="7"/>
</dbReference>
<dbReference type="PROSITE" id="PS01186">
    <property type="entry name" value="EGF_2"/>
    <property type="match status" value="2"/>
</dbReference>
<dbReference type="PROSITE" id="PS00022">
    <property type="entry name" value="EGF_1"/>
    <property type="match status" value="4"/>
</dbReference>
<comment type="caution">
    <text evidence="3">The sequence shown here is derived from an EMBL/GenBank/DDBJ whole genome shotgun (WGS) entry which is preliminary data.</text>
</comment>
<organism evidence="3 4">
    <name type="scientific">Aduncisulcus paluster</name>
    <dbReference type="NCBI Taxonomy" id="2918883"/>
    <lineage>
        <taxon>Eukaryota</taxon>
        <taxon>Metamonada</taxon>
        <taxon>Carpediemonas-like organisms</taxon>
        <taxon>Aduncisulcus</taxon>
    </lineage>
</organism>
<keyword evidence="1" id="KW-1015">Disulfide bond</keyword>
<dbReference type="InterPro" id="IPR000742">
    <property type="entry name" value="EGF"/>
</dbReference>
<evidence type="ECO:0000313" key="4">
    <source>
        <dbReference type="Proteomes" id="UP001057375"/>
    </source>
</evidence>
<gene>
    <name evidence="3" type="ORF">ADUPG1_013036</name>
</gene>
<evidence type="ECO:0000313" key="3">
    <source>
        <dbReference type="EMBL" id="GKT25423.1"/>
    </source>
</evidence>
<dbReference type="PROSITE" id="PS50026">
    <property type="entry name" value="EGF_3"/>
    <property type="match status" value="4"/>
</dbReference>
<feature type="disulfide bond" evidence="1">
    <location>
        <begin position="2401"/>
        <end position="2410"/>
    </location>
</feature>
<dbReference type="Proteomes" id="UP001057375">
    <property type="component" value="Unassembled WGS sequence"/>
</dbReference>
<keyword evidence="1" id="KW-0245">EGF-like domain</keyword>
<feature type="disulfide bond" evidence="1">
    <location>
        <begin position="2281"/>
        <end position="2298"/>
    </location>
</feature>
<feature type="domain" description="EGF-like" evidence="2">
    <location>
        <begin position="2216"/>
        <end position="2251"/>
    </location>
</feature>
<dbReference type="CDD" id="cd00054">
    <property type="entry name" value="EGF_CA"/>
    <property type="match status" value="1"/>
</dbReference>
<dbReference type="Gene3D" id="2.10.25.10">
    <property type="entry name" value="Laminin"/>
    <property type="match status" value="1"/>
</dbReference>
<feature type="disulfide bond" evidence="1">
    <location>
        <begin position="2300"/>
        <end position="2309"/>
    </location>
</feature>